<dbReference type="InterPro" id="IPR013815">
    <property type="entry name" value="ATP_grasp_subdomain_1"/>
</dbReference>
<evidence type="ECO:0000256" key="2">
    <source>
        <dbReference type="ARBA" id="ARBA00022598"/>
    </source>
</evidence>
<evidence type="ECO:0000313" key="6">
    <source>
        <dbReference type="EMBL" id="KAF2032314.1"/>
    </source>
</evidence>
<dbReference type="InterPro" id="IPR011761">
    <property type="entry name" value="ATP-grasp"/>
</dbReference>
<proteinExistence type="inferred from homology"/>
<evidence type="ECO:0000256" key="1">
    <source>
        <dbReference type="ARBA" id="ARBA00010871"/>
    </source>
</evidence>
<keyword evidence="2" id="KW-0436">Ligase</keyword>
<feature type="domain" description="ATP-grasp" evidence="5">
    <location>
        <begin position="123"/>
        <end position="210"/>
    </location>
</feature>
<dbReference type="OrthoDB" id="422362at2759"/>
<evidence type="ECO:0000256" key="4">
    <source>
        <dbReference type="SAM" id="MobiDB-lite"/>
    </source>
</evidence>
<gene>
    <name evidence="6" type="ORF">EK21DRAFT_98975</name>
</gene>
<evidence type="ECO:0000256" key="3">
    <source>
        <dbReference type="PROSITE-ProRule" id="PRU00409"/>
    </source>
</evidence>
<dbReference type="PANTHER" id="PTHR23132:SF23">
    <property type="entry name" value="D-ALANINE--D-ALANINE LIGASE B"/>
    <property type="match status" value="1"/>
</dbReference>
<dbReference type="InterPro" id="IPR011095">
    <property type="entry name" value="Dala_Dala_lig_C"/>
</dbReference>
<dbReference type="Gene3D" id="3.30.1490.20">
    <property type="entry name" value="ATP-grasp fold, A domain"/>
    <property type="match status" value="1"/>
</dbReference>
<name>A0A9P4HDN2_9PLEO</name>
<accession>A0A9P4HDN2</accession>
<dbReference type="AlphaFoldDB" id="A0A9P4HDN2"/>
<feature type="region of interest" description="Disordered" evidence="4">
    <location>
        <begin position="291"/>
        <end position="312"/>
    </location>
</feature>
<comment type="caution">
    <text evidence="6">The sequence shown here is derived from an EMBL/GenBank/DDBJ whole genome shotgun (WGS) entry which is preliminary data.</text>
</comment>
<dbReference type="Proteomes" id="UP000799777">
    <property type="component" value="Unassembled WGS sequence"/>
</dbReference>
<evidence type="ECO:0000313" key="7">
    <source>
        <dbReference type="Proteomes" id="UP000799777"/>
    </source>
</evidence>
<protein>
    <recommendedName>
        <fullName evidence="5">ATP-grasp domain-containing protein</fullName>
    </recommendedName>
</protein>
<dbReference type="PANTHER" id="PTHR23132">
    <property type="entry name" value="D-ALANINE--D-ALANINE LIGASE"/>
    <property type="match status" value="1"/>
</dbReference>
<dbReference type="PROSITE" id="PS50975">
    <property type="entry name" value="ATP_GRASP"/>
    <property type="match status" value="1"/>
</dbReference>
<keyword evidence="3" id="KW-0067">ATP-binding</keyword>
<dbReference type="EMBL" id="ML978173">
    <property type="protein sequence ID" value="KAF2032314.1"/>
    <property type="molecule type" value="Genomic_DNA"/>
</dbReference>
<dbReference type="SUPFAM" id="SSF56059">
    <property type="entry name" value="Glutathione synthetase ATP-binding domain-like"/>
    <property type="match status" value="1"/>
</dbReference>
<organism evidence="6 7">
    <name type="scientific">Setomelanomma holmii</name>
    <dbReference type="NCBI Taxonomy" id="210430"/>
    <lineage>
        <taxon>Eukaryota</taxon>
        <taxon>Fungi</taxon>
        <taxon>Dikarya</taxon>
        <taxon>Ascomycota</taxon>
        <taxon>Pezizomycotina</taxon>
        <taxon>Dothideomycetes</taxon>
        <taxon>Pleosporomycetidae</taxon>
        <taxon>Pleosporales</taxon>
        <taxon>Pleosporineae</taxon>
        <taxon>Phaeosphaeriaceae</taxon>
        <taxon>Setomelanomma</taxon>
    </lineage>
</organism>
<dbReference type="GO" id="GO:0046872">
    <property type="term" value="F:metal ion binding"/>
    <property type="evidence" value="ECO:0007669"/>
    <property type="project" value="InterPro"/>
</dbReference>
<keyword evidence="3" id="KW-0547">Nucleotide-binding</keyword>
<comment type="similarity">
    <text evidence="1">Belongs to the D-alanine--D-alanine ligase family.</text>
</comment>
<dbReference type="Gene3D" id="3.30.470.20">
    <property type="entry name" value="ATP-grasp fold, B domain"/>
    <property type="match status" value="1"/>
</dbReference>
<reference evidence="6" key="1">
    <citation type="journal article" date="2020" name="Stud. Mycol.">
        <title>101 Dothideomycetes genomes: a test case for predicting lifestyles and emergence of pathogens.</title>
        <authorList>
            <person name="Haridas S."/>
            <person name="Albert R."/>
            <person name="Binder M."/>
            <person name="Bloem J."/>
            <person name="Labutti K."/>
            <person name="Salamov A."/>
            <person name="Andreopoulos B."/>
            <person name="Baker S."/>
            <person name="Barry K."/>
            <person name="Bills G."/>
            <person name="Bluhm B."/>
            <person name="Cannon C."/>
            <person name="Castanera R."/>
            <person name="Culley D."/>
            <person name="Daum C."/>
            <person name="Ezra D."/>
            <person name="Gonzalez J."/>
            <person name="Henrissat B."/>
            <person name="Kuo A."/>
            <person name="Liang C."/>
            <person name="Lipzen A."/>
            <person name="Lutzoni F."/>
            <person name="Magnuson J."/>
            <person name="Mondo S."/>
            <person name="Nolan M."/>
            <person name="Ohm R."/>
            <person name="Pangilinan J."/>
            <person name="Park H.-J."/>
            <person name="Ramirez L."/>
            <person name="Alfaro M."/>
            <person name="Sun H."/>
            <person name="Tritt A."/>
            <person name="Yoshinaga Y."/>
            <person name="Zwiers L.-H."/>
            <person name="Turgeon B."/>
            <person name="Goodwin S."/>
            <person name="Spatafora J."/>
            <person name="Crous P."/>
            <person name="Grigoriev I."/>
        </authorList>
    </citation>
    <scope>NUCLEOTIDE SEQUENCE</scope>
    <source>
        <strain evidence="6">CBS 110217</strain>
    </source>
</reference>
<feature type="compositionally biased region" description="Low complexity" evidence="4">
    <location>
        <begin position="301"/>
        <end position="312"/>
    </location>
</feature>
<dbReference type="Pfam" id="PF07478">
    <property type="entry name" value="Dala_Dala_lig_C"/>
    <property type="match status" value="1"/>
</dbReference>
<dbReference type="GO" id="GO:0005524">
    <property type="term" value="F:ATP binding"/>
    <property type="evidence" value="ECO:0007669"/>
    <property type="project" value="UniProtKB-UniRule"/>
</dbReference>
<keyword evidence="7" id="KW-1185">Reference proteome</keyword>
<sequence length="312" mass="33286">MMQLRVAVIYQELDPPIINGCLHAHSSVDIAYALKHDSNIAVITPESNSDPTRGADWSFPDEERGTLNAVKKGATHLWANTVLFASHPLQTSTALDGYADSIRVVGQAPSLVEAYDDKAAVYRVLKVHGGFTLATSITASASEDLVAAVRKLDLPYPVIAKPVRGRGSHGVKLCLNDTGLQAHTAYLFNKSSEITVEECLDSEEATVTVLPTSASRSTCQALPIVTRFHRIDGIAPYSGIVAVTANSRVVSAKGTSQDPAYGQAARECERVAASLQATASLRIDIRRFREGSSRPGWQDPASLTAMAAEAAS</sequence>
<dbReference type="GO" id="GO:0008716">
    <property type="term" value="F:D-alanine-D-alanine ligase activity"/>
    <property type="evidence" value="ECO:0007669"/>
    <property type="project" value="InterPro"/>
</dbReference>
<evidence type="ECO:0000259" key="5">
    <source>
        <dbReference type="PROSITE" id="PS50975"/>
    </source>
</evidence>